<dbReference type="RefSeq" id="WP_070069415.1">
    <property type="nucleotide sequence ID" value="NZ_MKKK01000012.1"/>
</dbReference>
<evidence type="ECO:0000259" key="3">
    <source>
        <dbReference type="Pfam" id="PF16220"/>
    </source>
</evidence>
<dbReference type="Pfam" id="PF16220">
    <property type="entry name" value="DUF4880"/>
    <property type="match status" value="1"/>
</dbReference>
<evidence type="ECO:0000256" key="1">
    <source>
        <dbReference type="SAM" id="Phobius"/>
    </source>
</evidence>
<keyword evidence="5" id="KW-1185">Reference proteome</keyword>
<name>A0A1E7RD44_9GAMM</name>
<dbReference type="STRING" id="1262585.BJI46_02285"/>
<feature type="domain" description="FecR protein" evidence="2">
    <location>
        <begin position="126"/>
        <end position="210"/>
    </location>
</feature>
<evidence type="ECO:0000313" key="5">
    <source>
        <dbReference type="Proteomes" id="UP000185895"/>
    </source>
</evidence>
<evidence type="ECO:0000259" key="2">
    <source>
        <dbReference type="Pfam" id="PF04773"/>
    </source>
</evidence>
<feature type="domain" description="FecR N-terminal" evidence="3">
    <location>
        <begin position="15"/>
        <end position="55"/>
    </location>
</feature>
<proteinExistence type="predicted"/>
<gene>
    <name evidence="4" type="ORF">BJI46_02285</name>
</gene>
<accession>A0A1E7RD44</accession>
<dbReference type="Pfam" id="PF04773">
    <property type="entry name" value="FecR"/>
    <property type="match status" value="1"/>
</dbReference>
<dbReference type="InterPro" id="IPR012373">
    <property type="entry name" value="Ferrdict_sens_TM"/>
</dbReference>
<dbReference type="OrthoDB" id="1099576at2"/>
<dbReference type="AlphaFoldDB" id="A0A1E7RD44"/>
<keyword evidence="1" id="KW-1133">Transmembrane helix</keyword>
<dbReference type="PANTHER" id="PTHR30273">
    <property type="entry name" value="PERIPLASMIC SIGNAL SENSOR AND SIGMA FACTOR ACTIVATOR FECR-RELATED"/>
    <property type="match status" value="1"/>
</dbReference>
<dbReference type="PANTHER" id="PTHR30273:SF2">
    <property type="entry name" value="PROTEIN FECR"/>
    <property type="match status" value="1"/>
</dbReference>
<dbReference type="InterPro" id="IPR032623">
    <property type="entry name" value="FecR_N"/>
</dbReference>
<reference evidence="4 5" key="1">
    <citation type="submission" date="2016-09" db="EMBL/GenBank/DDBJ databases">
        <authorList>
            <person name="Capua I."/>
            <person name="De Benedictis P."/>
            <person name="Joannis T."/>
            <person name="Lombin L.H."/>
            <person name="Cattoli G."/>
        </authorList>
    </citation>
    <scope>NUCLEOTIDE SEQUENCE [LARGE SCALE GENOMIC DNA]</scope>
    <source>
        <strain evidence="4 5">ANC 4671</strain>
    </source>
</reference>
<keyword evidence="1" id="KW-0812">Transmembrane</keyword>
<dbReference type="GO" id="GO:0016989">
    <property type="term" value="F:sigma factor antagonist activity"/>
    <property type="evidence" value="ECO:0007669"/>
    <property type="project" value="TreeGrafter"/>
</dbReference>
<evidence type="ECO:0000313" key="4">
    <source>
        <dbReference type="EMBL" id="OEY97268.1"/>
    </source>
</evidence>
<dbReference type="Gene3D" id="3.55.50.30">
    <property type="match status" value="1"/>
</dbReference>
<sequence>MTHLTSSTDDDISAQAAEWLVLLDDDPNEQTQQQFALWLAQDPRHVEAIERMQNLLGEVEQFKRHYQQHQISKKILNDTLNNTRHYRLHFAYKSVLALFMVSALIVFFSLQYAPLDYWTADKRNTSQSWQQQQLPDHSQIKMSGKTAYNIDYDQHHRQIELLQGNILVDVAKDPSRPFLVKTTHGTVRALGTRFIVTQDGQHTIVTMLESKTLVWSTTAQQQPVSLIAGQRIEIGAQGLLSRKPIQINSQLFENAWQSQMLVANGESLTDVLDYLAMYYPGKILFDRQKLAKIQVTATLPLNHIDQALQQLAKELHLNVQNDLPYRIQITRQ</sequence>
<organism evidence="4 5">
    <name type="scientific">Acinetobacter qingfengensis</name>
    <dbReference type="NCBI Taxonomy" id="1262585"/>
    <lineage>
        <taxon>Bacteria</taxon>
        <taxon>Pseudomonadati</taxon>
        <taxon>Pseudomonadota</taxon>
        <taxon>Gammaproteobacteria</taxon>
        <taxon>Moraxellales</taxon>
        <taxon>Moraxellaceae</taxon>
        <taxon>Acinetobacter</taxon>
    </lineage>
</organism>
<feature type="transmembrane region" description="Helical" evidence="1">
    <location>
        <begin position="90"/>
        <end position="113"/>
    </location>
</feature>
<keyword evidence="1" id="KW-0472">Membrane</keyword>
<dbReference type="EMBL" id="MKKK01000012">
    <property type="protein sequence ID" value="OEY97268.1"/>
    <property type="molecule type" value="Genomic_DNA"/>
</dbReference>
<protein>
    <submittedName>
        <fullName evidence="4">Uncharacterized protein</fullName>
    </submittedName>
</protein>
<dbReference type="InterPro" id="IPR006860">
    <property type="entry name" value="FecR"/>
</dbReference>
<dbReference type="PIRSF" id="PIRSF018266">
    <property type="entry name" value="FecR"/>
    <property type="match status" value="1"/>
</dbReference>
<comment type="caution">
    <text evidence="4">The sequence shown here is derived from an EMBL/GenBank/DDBJ whole genome shotgun (WGS) entry which is preliminary data.</text>
</comment>
<dbReference type="Gene3D" id="2.60.120.1440">
    <property type="match status" value="1"/>
</dbReference>
<dbReference type="Proteomes" id="UP000185895">
    <property type="component" value="Unassembled WGS sequence"/>
</dbReference>